<dbReference type="InterPro" id="IPR002312">
    <property type="entry name" value="Asp/Asn-tRNA-synth_IIb"/>
</dbReference>
<feature type="region of interest" description="Aspartate" evidence="7">
    <location>
        <begin position="191"/>
        <end position="194"/>
    </location>
</feature>
<evidence type="ECO:0000256" key="3">
    <source>
        <dbReference type="ARBA" id="ARBA00022741"/>
    </source>
</evidence>
<dbReference type="CDD" id="cd04317">
    <property type="entry name" value="EcAspRS_like_N"/>
    <property type="match status" value="1"/>
</dbReference>
<dbReference type="CDD" id="cd00777">
    <property type="entry name" value="AspRS_core"/>
    <property type="match status" value="1"/>
</dbReference>
<dbReference type="GO" id="GO:0004815">
    <property type="term" value="F:aspartate-tRNA ligase activity"/>
    <property type="evidence" value="ECO:0007669"/>
    <property type="project" value="UniProtKB-UniRule"/>
</dbReference>
<dbReference type="Gene3D" id="3.30.1360.30">
    <property type="entry name" value="GAD-like domain"/>
    <property type="match status" value="1"/>
</dbReference>
<evidence type="ECO:0000256" key="6">
    <source>
        <dbReference type="ARBA" id="ARBA00023146"/>
    </source>
</evidence>
<dbReference type="GO" id="GO:0005737">
    <property type="term" value="C:cytoplasm"/>
    <property type="evidence" value="ECO:0007669"/>
    <property type="project" value="UniProtKB-SubCell"/>
</dbReference>
<dbReference type="InterPro" id="IPR012340">
    <property type="entry name" value="NA-bd_OB-fold"/>
</dbReference>
<evidence type="ECO:0000256" key="1">
    <source>
        <dbReference type="ARBA" id="ARBA00006303"/>
    </source>
</evidence>
<proteinExistence type="inferred from homology"/>
<comment type="caution">
    <text evidence="9">The sequence shown here is derived from an EMBL/GenBank/DDBJ whole genome shotgun (WGS) entry which is preliminary data.</text>
</comment>
<dbReference type="Proteomes" id="UP000034961">
    <property type="component" value="Unassembled WGS sequence"/>
</dbReference>
<evidence type="ECO:0000313" key="10">
    <source>
        <dbReference type="Proteomes" id="UP000034961"/>
    </source>
</evidence>
<feature type="binding site" evidence="7">
    <location>
        <position position="368"/>
    </location>
    <ligand>
        <name>L-aspartate</name>
        <dbReference type="ChEBI" id="CHEBI:29991"/>
    </ligand>
</feature>
<keyword evidence="7" id="KW-0963">Cytoplasm</keyword>
<keyword evidence="2 7" id="KW-0436">Ligase</keyword>
<dbReference type="EC" id="6.1.1.23" evidence="7"/>
<reference evidence="9 10" key="1">
    <citation type="journal article" date="2015" name="Nature">
        <title>rRNA introns, odd ribosomes, and small enigmatic genomes across a large radiation of phyla.</title>
        <authorList>
            <person name="Brown C.T."/>
            <person name="Hug L.A."/>
            <person name="Thomas B.C."/>
            <person name="Sharon I."/>
            <person name="Castelle C.J."/>
            <person name="Singh A."/>
            <person name="Wilkins M.J."/>
            <person name="Williams K.H."/>
            <person name="Banfield J.F."/>
        </authorList>
    </citation>
    <scope>NUCLEOTIDE SEQUENCE [LARGE SCALE GENOMIC DNA]</scope>
</reference>
<evidence type="ECO:0000256" key="7">
    <source>
        <dbReference type="HAMAP-Rule" id="MF_00044"/>
    </source>
</evidence>
<keyword evidence="6 7" id="KW-0030">Aminoacyl-tRNA synthetase</keyword>
<dbReference type="GO" id="GO:0050560">
    <property type="term" value="F:aspartate-tRNA(Asn) ligase activity"/>
    <property type="evidence" value="ECO:0007669"/>
    <property type="project" value="UniProtKB-EC"/>
</dbReference>
<feature type="binding site" evidence="7">
    <location>
        <position position="213"/>
    </location>
    <ligand>
        <name>L-aspartate</name>
        <dbReference type="ChEBI" id="CHEBI:29991"/>
    </ligand>
</feature>
<feature type="site" description="Important for tRNA non-discrimination" evidence="7">
    <location>
        <position position="29"/>
    </location>
</feature>
<keyword evidence="5 7" id="KW-0648">Protein biosynthesis</keyword>
<organism evidence="9 10">
    <name type="scientific">Candidatus Roizmanbacteria bacterium GW2011_GWA1_41_13</name>
    <dbReference type="NCBI Taxonomy" id="1618474"/>
    <lineage>
        <taxon>Bacteria</taxon>
        <taxon>Candidatus Roizmaniibacteriota</taxon>
    </lineage>
</organism>
<dbReference type="SUPFAM" id="SSF50249">
    <property type="entry name" value="Nucleic acid-binding proteins"/>
    <property type="match status" value="1"/>
</dbReference>
<feature type="binding site" evidence="7">
    <location>
        <begin position="412"/>
        <end position="415"/>
    </location>
    <ligand>
        <name>ATP</name>
        <dbReference type="ChEBI" id="CHEBI:30616"/>
    </ligand>
</feature>
<dbReference type="PATRIC" id="fig|1618474.3.peg.424"/>
<comment type="caution">
    <text evidence="7">Lacks conserved residue(s) required for the propagation of feature annotation.</text>
</comment>
<dbReference type="SUPFAM" id="SSF55681">
    <property type="entry name" value="Class II aaRS and biotin synthetases"/>
    <property type="match status" value="1"/>
</dbReference>
<dbReference type="Gene3D" id="3.30.930.10">
    <property type="entry name" value="Bira Bifunctional Protein, Domain 2"/>
    <property type="match status" value="2"/>
</dbReference>
<comment type="similarity">
    <text evidence="1 7">Belongs to the class-II aminoacyl-tRNA synthetase family. Type 1 subfamily.</text>
</comment>
<comment type="subcellular location">
    <subcellularLocation>
        <location evidence="7">Cytoplasm</location>
    </subcellularLocation>
</comment>
<dbReference type="InterPro" id="IPR004364">
    <property type="entry name" value="Aa-tRNA-synt_II"/>
</dbReference>
<dbReference type="NCBIfam" id="TIGR00459">
    <property type="entry name" value="aspS_bact"/>
    <property type="match status" value="1"/>
</dbReference>
<keyword evidence="4 7" id="KW-0067">ATP-binding</keyword>
<evidence type="ECO:0000256" key="2">
    <source>
        <dbReference type="ARBA" id="ARBA00022598"/>
    </source>
</evidence>
<feature type="binding site" evidence="7">
    <location>
        <begin position="213"/>
        <end position="215"/>
    </location>
    <ligand>
        <name>ATP</name>
        <dbReference type="ChEBI" id="CHEBI:30616"/>
    </ligand>
</feature>
<dbReference type="EMBL" id="LCAN01000009">
    <property type="protein sequence ID" value="KKR94288.1"/>
    <property type="molecule type" value="Genomic_DNA"/>
</dbReference>
<comment type="function">
    <text evidence="7">Aspartyl-tRNA synthetase with relaxed tRNA specificity since it is able to aspartylate not only its cognate tRNA(Asp) but also tRNA(Asn). Reaction proceeds in two steps: L-aspartate is first activated by ATP to form Asp-AMP and then transferred to the acceptor end of tRNA(Asp/Asn).</text>
</comment>
<dbReference type="InterPro" id="IPR004115">
    <property type="entry name" value="GAD-like_sf"/>
</dbReference>
<sequence length="462" mass="52467">MNRTLVSETVNHIGETVLLKGWVDARRDHGKIVFLDIRDRSGIVQSVLLESEKAKDVRSEFVVEVTGKINKRPDHMVNPHIPTGTVEVTIESIVVINSSETPPFPLDTDGYAIDEEIRLKYRYLDLRRSRMYQNIKIRSQVAAFMREFLLAKDFVEIETPMLTTTPEGARDFLVPSRLQPGNFYALPQSPQQYKQLLMVAGFERYFQIARVFRDEDPRKDRAYGEFTQLDVEMSFVTQEDILQLSETLFTELVKKLFPHKHIVQSPWPRIAHAEALSKYGSDKPDLRKNKNDKDELAFAWVVDFPLFAQQTKEDYYHGAGEKYAPSHHMFTAPHPDDISLLDTDPLKVRGLQHDMVLNGYEVGGGSIRIHNAKVQKKVFDLIGFTKEQQAQFEHMLTAFTYGVPPHGGIAPGLDRFLFAILGEPSLREVMAFPAISSGKIAVMDAPSPATEAQLKELGIKVV</sequence>
<comment type="catalytic activity">
    <reaction evidence="7">
        <text>tRNA(Asx) + L-aspartate + ATP = L-aspartyl-tRNA(Asx) + AMP + diphosphate</text>
        <dbReference type="Rhea" id="RHEA:18349"/>
        <dbReference type="Rhea" id="RHEA-COMP:9710"/>
        <dbReference type="Rhea" id="RHEA-COMP:9711"/>
        <dbReference type="ChEBI" id="CHEBI:29991"/>
        <dbReference type="ChEBI" id="CHEBI:30616"/>
        <dbReference type="ChEBI" id="CHEBI:33019"/>
        <dbReference type="ChEBI" id="CHEBI:78442"/>
        <dbReference type="ChEBI" id="CHEBI:78516"/>
        <dbReference type="ChEBI" id="CHEBI:456215"/>
        <dbReference type="EC" id="6.1.1.23"/>
    </reaction>
</comment>
<dbReference type="GO" id="GO:0005524">
    <property type="term" value="F:ATP binding"/>
    <property type="evidence" value="ECO:0007669"/>
    <property type="project" value="UniProtKB-UniRule"/>
</dbReference>
<comment type="subunit">
    <text evidence="7">Homodimer.</text>
</comment>
<feature type="binding site" evidence="7">
    <location>
        <position position="327"/>
    </location>
    <ligand>
        <name>L-aspartate</name>
        <dbReference type="ChEBI" id="CHEBI:29991"/>
    </ligand>
</feature>
<evidence type="ECO:0000256" key="4">
    <source>
        <dbReference type="ARBA" id="ARBA00022840"/>
    </source>
</evidence>
<dbReference type="Pfam" id="PF01336">
    <property type="entry name" value="tRNA_anti-codon"/>
    <property type="match status" value="1"/>
</dbReference>
<keyword evidence="3 7" id="KW-0547">Nucleotide-binding</keyword>
<dbReference type="AlphaFoldDB" id="A0A0G0V078"/>
<dbReference type="Gene3D" id="2.40.50.140">
    <property type="entry name" value="Nucleic acid-binding proteins"/>
    <property type="match status" value="1"/>
</dbReference>
<dbReference type="HAMAP" id="MF_00044">
    <property type="entry name" value="Asp_tRNA_synth_type1"/>
    <property type="match status" value="1"/>
</dbReference>
<name>A0A0G0V078_9BACT</name>
<evidence type="ECO:0000256" key="5">
    <source>
        <dbReference type="ARBA" id="ARBA00022917"/>
    </source>
</evidence>
<dbReference type="InterPro" id="IPR006195">
    <property type="entry name" value="aa-tRNA-synth_II"/>
</dbReference>
<feature type="binding site" evidence="7">
    <location>
        <position position="361"/>
    </location>
    <ligand>
        <name>ATP</name>
        <dbReference type="ChEBI" id="CHEBI:30616"/>
    </ligand>
</feature>
<dbReference type="InterPro" id="IPR047089">
    <property type="entry name" value="Asp-tRNA-ligase_1_N"/>
</dbReference>
<dbReference type="PANTHER" id="PTHR22594">
    <property type="entry name" value="ASPARTYL/LYSYL-TRNA SYNTHETASE"/>
    <property type="match status" value="1"/>
</dbReference>
<feature type="binding site" evidence="7">
    <location>
        <position position="167"/>
    </location>
    <ligand>
        <name>L-aspartate</name>
        <dbReference type="ChEBI" id="CHEBI:29991"/>
    </ligand>
</feature>
<feature type="domain" description="Aminoacyl-transfer RNA synthetases class-II family profile" evidence="8">
    <location>
        <begin position="135"/>
        <end position="433"/>
    </location>
</feature>
<dbReference type="GO" id="GO:0003676">
    <property type="term" value="F:nucleic acid binding"/>
    <property type="evidence" value="ECO:0007669"/>
    <property type="project" value="InterPro"/>
</dbReference>
<dbReference type="PANTHER" id="PTHR22594:SF5">
    <property type="entry name" value="ASPARTATE--TRNA LIGASE, MITOCHONDRIAL"/>
    <property type="match status" value="1"/>
</dbReference>
<dbReference type="InterPro" id="IPR004524">
    <property type="entry name" value="Asp-tRNA-ligase_1"/>
</dbReference>
<gene>
    <name evidence="7" type="primary">aspS</name>
    <name evidence="9" type="ORF">UU41_C0009G0034</name>
</gene>
<dbReference type="PROSITE" id="PS50862">
    <property type="entry name" value="AA_TRNA_LIGASE_II"/>
    <property type="match status" value="1"/>
</dbReference>
<dbReference type="InterPro" id="IPR004365">
    <property type="entry name" value="NA-bd_OB_tRNA"/>
</dbReference>
<evidence type="ECO:0000259" key="8">
    <source>
        <dbReference type="PROSITE" id="PS50862"/>
    </source>
</evidence>
<dbReference type="Pfam" id="PF00152">
    <property type="entry name" value="tRNA-synt_2"/>
    <property type="match status" value="1"/>
</dbReference>
<dbReference type="PRINTS" id="PR01042">
    <property type="entry name" value="TRNASYNTHASP"/>
</dbReference>
<evidence type="ECO:0000313" key="9">
    <source>
        <dbReference type="EMBL" id="KKR94288.1"/>
    </source>
</evidence>
<accession>A0A0G0V078</accession>
<dbReference type="GO" id="GO:0006422">
    <property type="term" value="P:aspartyl-tRNA aminoacylation"/>
    <property type="evidence" value="ECO:0007669"/>
    <property type="project" value="UniProtKB-UniRule"/>
</dbReference>
<protein>
    <recommendedName>
        <fullName evidence="7">Aspartate--tRNA(Asp/Asn) ligase</fullName>
        <ecNumber evidence="7">6.1.1.23</ecNumber>
    </recommendedName>
    <alternativeName>
        <fullName evidence="7">Aspartyl-tRNA synthetase</fullName>
        <shortName evidence="7">AspRS</shortName>
    </alternativeName>
    <alternativeName>
        <fullName evidence="7">Non-discriminating aspartyl-tRNA synthetase</fullName>
        <shortName evidence="7">ND-AspRS</shortName>
    </alternativeName>
</protein>
<dbReference type="InterPro" id="IPR047090">
    <property type="entry name" value="AspRS_core"/>
</dbReference>
<dbReference type="InterPro" id="IPR045864">
    <property type="entry name" value="aa-tRNA-synth_II/BPL/LPL"/>
</dbReference>